<evidence type="ECO:0000313" key="3">
    <source>
        <dbReference type="EMBL" id="QHT10078.1"/>
    </source>
</evidence>
<organism evidence="3">
    <name type="scientific">viral metagenome</name>
    <dbReference type="NCBI Taxonomy" id="1070528"/>
    <lineage>
        <taxon>unclassified sequences</taxon>
        <taxon>metagenomes</taxon>
        <taxon>organismal metagenomes</taxon>
    </lineage>
</organism>
<dbReference type="InterPro" id="IPR035979">
    <property type="entry name" value="RBD_domain_sf"/>
</dbReference>
<dbReference type="GO" id="GO:0003723">
    <property type="term" value="F:RNA binding"/>
    <property type="evidence" value="ECO:0007669"/>
    <property type="project" value="UniProtKB-KW"/>
</dbReference>
<sequence>MNTETETMETKENQENQDRVWRRRISKRAFERTRKGIEPFGNVRNKIKVTVETGRILMKMENGKWEEEETEKNEKEIMEPLSSLPVKGMLVNPEKMKLLDLKNNELHELTEEMKTKMRDRLIRTLHVSNLSDTTTESNLRWLFSKFGRVQKVYLPRQRFQTVVDENGKESHPLRGFGLITFFSMEDATSAQERLNNYGWNHVIIHVQFAINSCSSYVIT</sequence>
<keyword evidence="1" id="KW-0694">RNA-binding</keyword>
<name>A0A6C0CZY4_9ZZZZ</name>
<dbReference type="PANTHER" id="PTHR10352">
    <property type="entry name" value="EUKARYOTIC TRANSLATION INITIATION FACTOR 3 SUBUNIT G"/>
    <property type="match status" value="1"/>
</dbReference>
<dbReference type="Pfam" id="PF00076">
    <property type="entry name" value="RRM_1"/>
    <property type="match status" value="1"/>
</dbReference>
<evidence type="ECO:0000256" key="1">
    <source>
        <dbReference type="ARBA" id="ARBA00022884"/>
    </source>
</evidence>
<dbReference type="InterPro" id="IPR012677">
    <property type="entry name" value="Nucleotide-bd_a/b_plait_sf"/>
</dbReference>
<proteinExistence type="predicted"/>
<accession>A0A6C0CZY4</accession>
<evidence type="ECO:0000259" key="2">
    <source>
        <dbReference type="PROSITE" id="PS50102"/>
    </source>
</evidence>
<dbReference type="SUPFAM" id="SSF54928">
    <property type="entry name" value="RNA-binding domain, RBD"/>
    <property type="match status" value="1"/>
</dbReference>
<dbReference type="PROSITE" id="PS50102">
    <property type="entry name" value="RRM"/>
    <property type="match status" value="1"/>
</dbReference>
<feature type="domain" description="RRM" evidence="2">
    <location>
        <begin position="123"/>
        <end position="211"/>
    </location>
</feature>
<dbReference type="EMBL" id="MN739518">
    <property type="protein sequence ID" value="QHT10078.1"/>
    <property type="molecule type" value="Genomic_DNA"/>
</dbReference>
<protein>
    <recommendedName>
        <fullName evidence="2">RRM domain-containing protein</fullName>
    </recommendedName>
</protein>
<dbReference type="SMART" id="SM00360">
    <property type="entry name" value="RRM"/>
    <property type="match status" value="1"/>
</dbReference>
<reference evidence="3" key="1">
    <citation type="journal article" date="2020" name="Nature">
        <title>Giant virus diversity and host interactions through global metagenomics.</title>
        <authorList>
            <person name="Schulz F."/>
            <person name="Roux S."/>
            <person name="Paez-Espino D."/>
            <person name="Jungbluth S."/>
            <person name="Walsh D.A."/>
            <person name="Denef V.J."/>
            <person name="McMahon K.D."/>
            <person name="Konstantinidis K.T."/>
            <person name="Eloe-Fadrosh E.A."/>
            <person name="Kyrpides N.C."/>
            <person name="Woyke T."/>
        </authorList>
    </citation>
    <scope>NUCLEOTIDE SEQUENCE</scope>
    <source>
        <strain evidence="3">GVMAG-M-3300023174-104</strain>
    </source>
</reference>
<dbReference type="AlphaFoldDB" id="A0A6C0CZY4"/>
<dbReference type="Gene3D" id="3.30.70.330">
    <property type="match status" value="1"/>
</dbReference>
<dbReference type="InterPro" id="IPR000504">
    <property type="entry name" value="RRM_dom"/>
</dbReference>